<sequence>MKIRTFGSAMVALVLSAGLAVAQDGAKQDMKTAGHDTASATKSAGRGIKKGTVKGAKATKHGTAVGATKTARGTKKLGKAIVGDKTPTTTPHDPPKPQ</sequence>
<dbReference type="Proteomes" id="UP000006844">
    <property type="component" value="Chromosome"/>
</dbReference>
<evidence type="ECO:0000313" key="4">
    <source>
        <dbReference type="Proteomes" id="UP000006844"/>
    </source>
</evidence>
<reference evidence="3 4" key="1">
    <citation type="journal article" date="2012" name="Stand. Genomic Sci.">
        <title>Complete genome sequence of Terriglobus saanensis type strain SP1PR4(T), an Acidobacteria from tundra soil.</title>
        <authorList>
            <person name="Rawat S.R."/>
            <person name="Mannisto M.K."/>
            <person name="Starovoytov V."/>
            <person name="Goodwin L."/>
            <person name="Nolan M."/>
            <person name="Hauser L."/>
            <person name="Land M."/>
            <person name="Davenport K.W."/>
            <person name="Woyke T."/>
            <person name="Haggblom M.M."/>
        </authorList>
    </citation>
    <scope>NUCLEOTIDE SEQUENCE</scope>
    <source>
        <strain evidence="4">ATCC BAA-1853 / DSM 23119 / SP1PR4</strain>
    </source>
</reference>
<feature type="chain" id="PRO_5003228961" evidence="2">
    <location>
        <begin position="23"/>
        <end position="98"/>
    </location>
</feature>
<dbReference type="AlphaFoldDB" id="E8V008"/>
<gene>
    <name evidence="3" type="ordered locus">AciPR4_1339</name>
</gene>
<evidence type="ECO:0000256" key="2">
    <source>
        <dbReference type="SAM" id="SignalP"/>
    </source>
</evidence>
<evidence type="ECO:0000256" key="1">
    <source>
        <dbReference type="SAM" id="MobiDB-lite"/>
    </source>
</evidence>
<proteinExistence type="predicted"/>
<feature type="compositionally biased region" description="Basic residues" evidence="1">
    <location>
        <begin position="47"/>
        <end position="60"/>
    </location>
</feature>
<dbReference type="KEGG" id="tsa:AciPR4_1339"/>
<dbReference type="HOGENOM" id="CLU_2332667_0_0_0"/>
<feature type="region of interest" description="Disordered" evidence="1">
    <location>
        <begin position="24"/>
        <end position="98"/>
    </location>
</feature>
<feature type="signal peptide" evidence="2">
    <location>
        <begin position="1"/>
        <end position="22"/>
    </location>
</feature>
<dbReference type="RefSeq" id="WP_013567896.1">
    <property type="nucleotide sequence ID" value="NC_014963.1"/>
</dbReference>
<name>E8V008_TERSS</name>
<keyword evidence="4" id="KW-1185">Reference proteome</keyword>
<feature type="compositionally biased region" description="Low complexity" evidence="1">
    <location>
        <begin position="61"/>
        <end position="71"/>
    </location>
</feature>
<accession>E8V008</accession>
<dbReference type="EMBL" id="CP002467">
    <property type="protein sequence ID" value="ADV82163.1"/>
    <property type="molecule type" value="Genomic_DNA"/>
</dbReference>
<protein>
    <submittedName>
        <fullName evidence="3">Uncharacterized protein</fullName>
    </submittedName>
</protein>
<organism evidence="3 4">
    <name type="scientific">Terriglobus saanensis (strain ATCC BAA-1853 / DSM 23119 / SP1PR4)</name>
    <dbReference type="NCBI Taxonomy" id="401053"/>
    <lineage>
        <taxon>Bacteria</taxon>
        <taxon>Pseudomonadati</taxon>
        <taxon>Acidobacteriota</taxon>
        <taxon>Terriglobia</taxon>
        <taxon>Terriglobales</taxon>
        <taxon>Acidobacteriaceae</taxon>
        <taxon>Terriglobus</taxon>
    </lineage>
</organism>
<evidence type="ECO:0000313" key="3">
    <source>
        <dbReference type="EMBL" id="ADV82163.1"/>
    </source>
</evidence>
<keyword evidence="2" id="KW-0732">Signal</keyword>